<evidence type="ECO:0000313" key="2">
    <source>
        <dbReference type="EMBL" id="RKQ68919.1"/>
    </source>
</evidence>
<evidence type="ECO:0000259" key="1">
    <source>
        <dbReference type="SMART" id="SM00421"/>
    </source>
</evidence>
<keyword evidence="3" id="KW-1185">Reference proteome</keyword>
<reference evidence="2 3" key="1">
    <citation type="submission" date="2018-10" db="EMBL/GenBank/DDBJ databases">
        <title>Genomic Encyclopedia of Type Strains, Phase IV (KMG-IV): sequencing the most valuable type-strain genomes for metagenomic binning, comparative biology and taxonomic classification.</title>
        <authorList>
            <person name="Goeker M."/>
        </authorList>
    </citation>
    <scope>NUCLEOTIDE SEQUENCE [LARGE SCALE GENOMIC DNA]</scope>
    <source>
        <strain evidence="2 3">DSM 22008</strain>
    </source>
</reference>
<dbReference type="EMBL" id="RBII01000002">
    <property type="protein sequence ID" value="RKQ68919.1"/>
    <property type="molecule type" value="Genomic_DNA"/>
</dbReference>
<organism evidence="2 3">
    <name type="scientific">Litorimonas taeanensis</name>
    <dbReference type="NCBI Taxonomy" id="568099"/>
    <lineage>
        <taxon>Bacteria</taxon>
        <taxon>Pseudomonadati</taxon>
        <taxon>Pseudomonadota</taxon>
        <taxon>Alphaproteobacteria</taxon>
        <taxon>Maricaulales</taxon>
        <taxon>Robiginitomaculaceae</taxon>
    </lineage>
</organism>
<gene>
    <name evidence="2" type="ORF">DES40_1694</name>
</gene>
<protein>
    <submittedName>
        <fullName evidence="2">DNA-binding CsgD family transcriptional regulator</fullName>
    </submittedName>
</protein>
<sequence length="364" mass="40562">MQADTIDRIYEASFIPELWPSILDEIAAQTEARGGLLFTVRDRILNWTSSDDIEDDFHSYVTGGWFSRCGRKLCMFKKAHSSFMIENDYWTEEEFQSNEIYQKFFRPRDLGCSAGTGFQVPTGDNIVFSVERSHRHGPLERKHIHHLNSLRPHIARSALVSARLGLKAAQGASEALNKIGLPTLLLNSEGHVVESSHLDDTASEYIIWGANNRMALSDKKANNLLVTALETLSLHPEKVIRSFPIRGQDGQPSYVGHIIPISRSAHDLFAHSYAVFVMTPLNVKHVPPVELVRSLFDFTASEARVARGLAAGNSLENIAQDGDVAITTVRTQLRNVMEKTGCSRQAEVVALMANISLQRQDAPK</sequence>
<dbReference type="OrthoDB" id="4457864at2"/>
<dbReference type="Proteomes" id="UP000282211">
    <property type="component" value="Unassembled WGS sequence"/>
</dbReference>
<dbReference type="InterPro" id="IPR000792">
    <property type="entry name" value="Tscrpt_reg_LuxR_C"/>
</dbReference>
<accession>A0A420WD20</accession>
<feature type="domain" description="HTH luxR-type" evidence="1">
    <location>
        <begin position="295"/>
        <end position="352"/>
    </location>
</feature>
<name>A0A420WD20_9PROT</name>
<dbReference type="AlphaFoldDB" id="A0A420WD20"/>
<dbReference type="InParanoid" id="A0A420WD20"/>
<evidence type="ECO:0000313" key="3">
    <source>
        <dbReference type="Proteomes" id="UP000282211"/>
    </source>
</evidence>
<keyword evidence="2" id="KW-0238">DNA-binding</keyword>
<dbReference type="GO" id="GO:0006355">
    <property type="term" value="P:regulation of DNA-templated transcription"/>
    <property type="evidence" value="ECO:0007669"/>
    <property type="project" value="InterPro"/>
</dbReference>
<dbReference type="SMART" id="SM00421">
    <property type="entry name" value="HTH_LUXR"/>
    <property type="match status" value="1"/>
</dbReference>
<dbReference type="SUPFAM" id="SSF46894">
    <property type="entry name" value="C-terminal effector domain of the bipartite response regulators"/>
    <property type="match status" value="1"/>
</dbReference>
<dbReference type="Gene3D" id="1.10.10.10">
    <property type="entry name" value="Winged helix-like DNA-binding domain superfamily/Winged helix DNA-binding domain"/>
    <property type="match status" value="1"/>
</dbReference>
<dbReference type="InterPro" id="IPR036388">
    <property type="entry name" value="WH-like_DNA-bd_sf"/>
</dbReference>
<proteinExistence type="predicted"/>
<comment type="caution">
    <text evidence="2">The sequence shown here is derived from an EMBL/GenBank/DDBJ whole genome shotgun (WGS) entry which is preliminary data.</text>
</comment>
<dbReference type="InterPro" id="IPR016032">
    <property type="entry name" value="Sig_transdc_resp-reg_C-effctor"/>
</dbReference>
<dbReference type="RefSeq" id="WP_121100726.1">
    <property type="nucleotide sequence ID" value="NZ_RBII01000002.1"/>
</dbReference>
<dbReference type="GO" id="GO:0003677">
    <property type="term" value="F:DNA binding"/>
    <property type="evidence" value="ECO:0007669"/>
    <property type="project" value="UniProtKB-KW"/>
</dbReference>